<name>A0ABD0AIN5_9LACO</name>
<comment type="caution">
    <text evidence="2">The sequence shown here is derived from an EMBL/GenBank/DDBJ whole genome shotgun (WGS) entry which is preliminary data.</text>
</comment>
<organism evidence="2 3">
    <name type="scientific">Lactobacillus delbrueckii</name>
    <dbReference type="NCBI Taxonomy" id="1584"/>
    <lineage>
        <taxon>Bacteria</taxon>
        <taxon>Bacillati</taxon>
        <taxon>Bacillota</taxon>
        <taxon>Bacilli</taxon>
        <taxon>Lactobacillales</taxon>
        <taxon>Lactobacillaceae</taxon>
        <taxon>Lactobacillus</taxon>
    </lineage>
</organism>
<gene>
    <name evidence="1" type="ORF">ME791_20200</name>
    <name evidence="2" type="ORF">ME791_20260</name>
</gene>
<evidence type="ECO:0000313" key="2">
    <source>
        <dbReference type="EMBL" id="GHN34874.1"/>
    </source>
</evidence>
<dbReference type="AlphaFoldDB" id="A0ABD0AIN5"/>
<dbReference type="EMBL" id="BNHY01000215">
    <property type="protein sequence ID" value="GHN34874.1"/>
    <property type="molecule type" value="Genomic_DNA"/>
</dbReference>
<accession>A0ABD0AIN5</accession>
<evidence type="ECO:0000313" key="3">
    <source>
        <dbReference type="Proteomes" id="UP001054884"/>
    </source>
</evidence>
<proteinExistence type="predicted"/>
<sequence>MDASGGWVSNTWAICPKDWDTTWKQVLIPDNNMNRMIQV</sequence>
<protein>
    <submittedName>
        <fullName evidence="2">Uncharacterized protein</fullName>
    </submittedName>
</protein>
<dbReference type="Proteomes" id="UP001054884">
    <property type="component" value="Unassembled WGS sequence"/>
</dbReference>
<reference evidence="2 3" key="1">
    <citation type="journal article" date="2022" name="J. Dairy Sci.">
        <title>Genetic diversity of Lactobacillus delbrueckii isolated from raw milk in Hokkaido, Japan.</title>
        <authorList>
            <person name="Tsuchihashi H."/>
            <person name="Ichikawa A."/>
            <person name="Takeda M."/>
            <person name="Koizumi A."/>
            <person name="Mizoguchi C."/>
            <person name="Ishida T."/>
            <person name="Kimura K."/>
        </authorList>
    </citation>
    <scope>NUCLEOTIDE SEQUENCE [LARGE SCALE GENOMIC DNA]</scope>
    <source>
        <strain evidence="2 3">ME-791</strain>
    </source>
</reference>
<dbReference type="EMBL" id="BNHY01000191">
    <property type="protein sequence ID" value="GHN34868.1"/>
    <property type="molecule type" value="Genomic_DNA"/>
</dbReference>
<evidence type="ECO:0000313" key="1">
    <source>
        <dbReference type="EMBL" id="GHN34868.1"/>
    </source>
</evidence>